<feature type="compositionally biased region" description="Polar residues" evidence="1">
    <location>
        <begin position="1"/>
        <end position="17"/>
    </location>
</feature>
<dbReference type="Gene3D" id="3.30.70.100">
    <property type="match status" value="1"/>
</dbReference>
<feature type="region of interest" description="Disordered" evidence="1">
    <location>
        <begin position="1"/>
        <end position="30"/>
    </location>
</feature>
<proteinExistence type="predicted"/>
<dbReference type="Proteomes" id="UP000184471">
    <property type="component" value="Unassembled WGS sequence"/>
</dbReference>
<dbReference type="EMBL" id="FQVX01000002">
    <property type="protein sequence ID" value="SHG31828.1"/>
    <property type="molecule type" value="Genomic_DNA"/>
</dbReference>
<evidence type="ECO:0000313" key="2">
    <source>
        <dbReference type="EMBL" id="SHG31828.1"/>
    </source>
</evidence>
<dbReference type="InterPro" id="IPR011008">
    <property type="entry name" value="Dimeric_a/b-barrel"/>
</dbReference>
<dbReference type="SUPFAM" id="SSF54909">
    <property type="entry name" value="Dimeric alpha+beta barrel"/>
    <property type="match status" value="1"/>
</dbReference>
<organism evidence="2 3">
    <name type="scientific">Geodermatophilus nigrescens</name>
    <dbReference type="NCBI Taxonomy" id="1070870"/>
    <lineage>
        <taxon>Bacteria</taxon>
        <taxon>Bacillati</taxon>
        <taxon>Actinomycetota</taxon>
        <taxon>Actinomycetes</taxon>
        <taxon>Geodermatophilales</taxon>
        <taxon>Geodermatophilaceae</taxon>
        <taxon>Geodermatophilus</taxon>
    </lineage>
</organism>
<accession>A0A1M5IU12</accession>
<evidence type="ECO:0000313" key="3">
    <source>
        <dbReference type="Proteomes" id="UP000184471"/>
    </source>
</evidence>
<sequence length="142" mass="15409">MTTQTGPVGTGDQSADRATTGERHSGVLMTGRDGEDGAKAFYILIEARPGKADEVREMLADILRCVQDEPATGPWYAVQHSETTFAIFEVFPDLAGRRAHVAGGGGDVFRDVERMNDILARPAHVQKVDVLLSKQVFTALPR</sequence>
<gene>
    <name evidence="2" type="ORF">SAMN05444351_2219</name>
</gene>
<keyword evidence="3" id="KW-1185">Reference proteome</keyword>
<dbReference type="AlphaFoldDB" id="A0A1M5IU12"/>
<evidence type="ECO:0008006" key="4">
    <source>
        <dbReference type="Google" id="ProtNLM"/>
    </source>
</evidence>
<name>A0A1M5IU12_9ACTN</name>
<reference evidence="2 3" key="1">
    <citation type="submission" date="2016-11" db="EMBL/GenBank/DDBJ databases">
        <authorList>
            <person name="Jaros S."/>
            <person name="Januszkiewicz K."/>
            <person name="Wedrychowicz H."/>
        </authorList>
    </citation>
    <scope>NUCLEOTIDE SEQUENCE [LARGE SCALE GENOMIC DNA]</scope>
    <source>
        <strain evidence="2 3">DSM 45408</strain>
    </source>
</reference>
<protein>
    <recommendedName>
        <fullName evidence="4">Quinol monooxygenase YgiN</fullName>
    </recommendedName>
</protein>
<evidence type="ECO:0000256" key="1">
    <source>
        <dbReference type="SAM" id="MobiDB-lite"/>
    </source>
</evidence>